<dbReference type="EMBL" id="AMGV01000004">
    <property type="protein sequence ID" value="KEF58175.1"/>
    <property type="molecule type" value="Genomic_DNA"/>
</dbReference>
<dbReference type="AlphaFoldDB" id="A0A072PRN2"/>
<name>A0A072PRN2_9EURO</name>
<comment type="caution">
    <text evidence="1">The sequence shown here is derived from an EMBL/GenBank/DDBJ whole genome shotgun (WGS) entry which is preliminary data.</text>
</comment>
<dbReference type="HOGENOM" id="CLU_2775940_0_0_1"/>
<dbReference type="Proteomes" id="UP000027920">
    <property type="component" value="Unassembled WGS sequence"/>
</dbReference>
<sequence>MQFSSTVRGVGSSMRNHCLKCWSRTSWPESAWTRGDRASTKRGLWHISQQVKRDHNTSRWRIHYREPST</sequence>
<organism evidence="1 2">
    <name type="scientific">Exophiala aquamarina CBS 119918</name>
    <dbReference type="NCBI Taxonomy" id="1182545"/>
    <lineage>
        <taxon>Eukaryota</taxon>
        <taxon>Fungi</taxon>
        <taxon>Dikarya</taxon>
        <taxon>Ascomycota</taxon>
        <taxon>Pezizomycotina</taxon>
        <taxon>Eurotiomycetes</taxon>
        <taxon>Chaetothyriomycetidae</taxon>
        <taxon>Chaetothyriales</taxon>
        <taxon>Herpotrichiellaceae</taxon>
        <taxon>Exophiala</taxon>
    </lineage>
</organism>
<dbReference type="RefSeq" id="XP_013260765.1">
    <property type="nucleotide sequence ID" value="XM_013405311.1"/>
</dbReference>
<dbReference type="VEuPathDB" id="FungiDB:A1O9_06101"/>
<proteinExistence type="predicted"/>
<gene>
    <name evidence="1" type="ORF">A1O9_06101</name>
</gene>
<evidence type="ECO:0000313" key="2">
    <source>
        <dbReference type="Proteomes" id="UP000027920"/>
    </source>
</evidence>
<protein>
    <submittedName>
        <fullName evidence="1">Uncharacterized protein</fullName>
    </submittedName>
</protein>
<accession>A0A072PRN2</accession>
<keyword evidence="2" id="KW-1185">Reference proteome</keyword>
<dbReference type="GeneID" id="25281018"/>
<evidence type="ECO:0000313" key="1">
    <source>
        <dbReference type="EMBL" id="KEF58175.1"/>
    </source>
</evidence>
<reference evidence="1 2" key="1">
    <citation type="submission" date="2013-03" db="EMBL/GenBank/DDBJ databases">
        <title>The Genome Sequence of Exophiala aquamarina CBS 119918.</title>
        <authorList>
            <consortium name="The Broad Institute Genomics Platform"/>
            <person name="Cuomo C."/>
            <person name="de Hoog S."/>
            <person name="Gorbushina A."/>
            <person name="Walker B."/>
            <person name="Young S.K."/>
            <person name="Zeng Q."/>
            <person name="Gargeya S."/>
            <person name="Fitzgerald M."/>
            <person name="Haas B."/>
            <person name="Abouelleil A."/>
            <person name="Allen A.W."/>
            <person name="Alvarado L."/>
            <person name="Arachchi H.M."/>
            <person name="Berlin A.M."/>
            <person name="Chapman S.B."/>
            <person name="Gainer-Dewar J."/>
            <person name="Goldberg J."/>
            <person name="Griggs A."/>
            <person name="Gujja S."/>
            <person name="Hansen M."/>
            <person name="Howarth C."/>
            <person name="Imamovic A."/>
            <person name="Ireland A."/>
            <person name="Larimer J."/>
            <person name="McCowan C."/>
            <person name="Murphy C."/>
            <person name="Pearson M."/>
            <person name="Poon T.W."/>
            <person name="Priest M."/>
            <person name="Roberts A."/>
            <person name="Saif S."/>
            <person name="Shea T."/>
            <person name="Sisk P."/>
            <person name="Sykes S."/>
            <person name="Wortman J."/>
            <person name="Nusbaum C."/>
            <person name="Birren B."/>
        </authorList>
    </citation>
    <scope>NUCLEOTIDE SEQUENCE [LARGE SCALE GENOMIC DNA]</scope>
    <source>
        <strain evidence="1 2">CBS 119918</strain>
    </source>
</reference>